<evidence type="ECO:0000313" key="2">
    <source>
        <dbReference type="Proteomes" id="UP000704712"/>
    </source>
</evidence>
<dbReference type="EMBL" id="JAACNO010001931">
    <property type="protein sequence ID" value="KAF4136596.1"/>
    <property type="molecule type" value="Genomic_DNA"/>
</dbReference>
<proteinExistence type="predicted"/>
<dbReference type="AlphaFoldDB" id="A0A8S9U6Q3"/>
<gene>
    <name evidence="1" type="ORF">GN958_ATG14271</name>
</gene>
<organism evidence="1 2">
    <name type="scientific">Phytophthora infestans</name>
    <name type="common">Potato late blight agent</name>
    <name type="synonym">Botrytis infestans</name>
    <dbReference type="NCBI Taxonomy" id="4787"/>
    <lineage>
        <taxon>Eukaryota</taxon>
        <taxon>Sar</taxon>
        <taxon>Stramenopiles</taxon>
        <taxon>Oomycota</taxon>
        <taxon>Peronosporomycetes</taxon>
        <taxon>Peronosporales</taxon>
        <taxon>Peronosporaceae</taxon>
        <taxon>Phytophthora</taxon>
    </lineage>
</organism>
<evidence type="ECO:0000313" key="1">
    <source>
        <dbReference type="EMBL" id="KAF4136596.1"/>
    </source>
</evidence>
<protein>
    <submittedName>
        <fullName evidence="1">Uncharacterized protein</fullName>
    </submittedName>
</protein>
<dbReference type="Proteomes" id="UP000704712">
    <property type="component" value="Unassembled WGS sequence"/>
</dbReference>
<reference evidence="1" key="1">
    <citation type="submission" date="2020-03" db="EMBL/GenBank/DDBJ databases">
        <title>Hybrid Assembly of Korean Phytophthora infestans isolates.</title>
        <authorList>
            <person name="Prokchorchik M."/>
            <person name="Lee Y."/>
            <person name="Seo J."/>
            <person name="Cho J.-H."/>
            <person name="Park Y.-E."/>
            <person name="Jang D.-C."/>
            <person name="Im J.-S."/>
            <person name="Choi J.-G."/>
            <person name="Park H.-J."/>
            <person name="Lee G.-B."/>
            <person name="Lee Y.-G."/>
            <person name="Hong S.-Y."/>
            <person name="Cho K."/>
            <person name="Sohn K.H."/>
        </authorList>
    </citation>
    <scope>NUCLEOTIDE SEQUENCE</scope>
    <source>
        <strain evidence="1">KR_2_A2</strain>
    </source>
</reference>
<accession>A0A8S9U6Q3</accession>
<name>A0A8S9U6Q3_PHYIN</name>
<sequence length="86" mass="9479">MESFAGSFAAYAKDRRIEGEQASTSVSAVLKEHSSILSMLGDNRHQLAELDAALADAGDEAMTRLEEDRDFMLTQRRSLMEKLSGL</sequence>
<comment type="caution">
    <text evidence="1">The sequence shown here is derived from an EMBL/GenBank/DDBJ whole genome shotgun (WGS) entry which is preliminary data.</text>
</comment>